<dbReference type="PANTHER" id="PTHR12110">
    <property type="entry name" value="HYDROXYPYRUVATE ISOMERASE"/>
    <property type="match status" value="1"/>
</dbReference>
<organism evidence="3 4">
    <name type="scientific">Cellulomonas iranensis</name>
    <dbReference type="NCBI Taxonomy" id="76862"/>
    <lineage>
        <taxon>Bacteria</taxon>
        <taxon>Bacillati</taxon>
        <taxon>Actinomycetota</taxon>
        <taxon>Actinomycetes</taxon>
        <taxon>Micrococcales</taxon>
        <taxon>Cellulomonadaceae</taxon>
        <taxon>Cellulomonas</taxon>
    </lineage>
</organism>
<keyword evidence="4" id="KW-1185">Reference proteome</keyword>
<keyword evidence="1" id="KW-0119">Carbohydrate metabolism</keyword>
<proteinExistence type="predicted"/>
<dbReference type="InterPro" id="IPR050312">
    <property type="entry name" value="IolE/XylAMocC-like"/>
</dbReference>
<dbReference type="Proteomes" id="UP001240250">
    <property type="component" value="Unassembled WGS sequence"/>
</dbReference>
<comment type="caution">
    <text evidence="3">The sequence shown here is derived from an EMBL/GenBank/DDBJ whole genome shotgun (WGS) entry which is preliminary data.</text>
</comment>
<accession>A0ABU0GKH2</accession>
<keyword evidence="3" id="KW-0413">Isomerase</keyword>
<dbReference type="InterPro" id="IPR036237">
    <property type="entry name" value="Xyl_isomerase-like_sf"/>
</dbReference>
<dbReference type="InterPro" id="IPR013022">
    <property type="entry name" value="Xyl_isomerase-like_TIM-brl"/>
</dbReference>
<dbReference type="PANTHER" id="PTHR12110:SF41">
    <property type="entry name" value="INOSOSE DEHYDRATASE"/>
    <property type="match status" value="1"/>
</dbReference>
<sequence length="329" mass="35739">MSSTARPRGADGTTRPTSERWPIAAAMLNFPGSQDAPADTWVDHLAEVAYEGFTEVDLTDSWVQPGDLTPARIEELRGALAATGLDPVALSAIRRSVIDPVAGDENLAYSHRTIDAAAALGVKVVSVGLHRPLLPQQRQAFWFWTEEGPHDDTDADTWARAVQRLRELGTHAREVGLELSLEMYEDTLLGTAESAVRLVNDIGDDAVGLNPDLGNLIRLHRPIEDFQAAVAACLPVSNYWHVKSYFRDEDRRAGTVVALPAPMEMGSVSYRTALRTAIDAGFTGPLCVEHYGGDGLSVAARNMRYLRRMLAVATGEAREQVLRTAGAGR</sequence>
<reference evidence="3 4" key="1">
    <citation type="submission" date="2023-07" db="EMBL/GenBank/DDBJ databases">
        <title>Sequencing the genomes of 1000 actinobacteria strains.</title>
        <authorList>
            <person name="Klenk H.-P."/>
        </authorList>
    </citation>
    <scope>NUCLEOTIDE SEQUENCE [LARGE SCALE GENOMIC DNA]</scope>
    <source>
        <strain evidence="3 4">DSM 14785</strain>
    </source>
</reference>
<dbReference type="SUPFAM" id="SSF51658">
    <property type="entry name" value="Xylose isomerase-like"/>
    <property type="match status" value="1"/>
</dbReference>
<protein>
    <submittedName>
        <fullName evidence="3">Sugar phosphate isomerase/epimerase</fullName>
    </submittedName>
</protein>
<name>A0ABU0GKH2_9CELL</name>
<evidence type="ECO:0000313" key="4">
    <source>
        <dbReference type="Proteomes" id="UP001240250"/>
    </source>
</evidence>
<evidence type="ECO:0000256" key="1">
    <source>
        <dbReference type="ARBA" id="ARBA00023277"/>
    </source>
</evidence>
<evidence type="ECO:0000313" key="3">
    <source>
        <dbReference type="EMBL" id="MDQ0425110.1"/>
    </source>
</evidence>
<dbReference type="RefSeq" id="WP_070320515.1">
    <property type="nucleotide sequence ID" value="NZ_JAUSVM010000001.1"/>
</dbReference>
<evidence type="ECO:0000259" key="2">
    <source>
        <dbReference type="Pfam" id="PF01261"/>
    </source>
</evidence>
<feature type="domain" description="Xylose isomerase-like TIM barrel" evidence="2">
    <location>
        <begin position="47"/>
        <end position="308"/>
    </location>
</feature>
<dbReference type="Pfam" id="PF01261">
    <property type="entry name" value="AP_endonuc_2"/>
    <property type="match status" value="1"/>
</dbReference>
<dbReference type="Gene3D" id="3.20.20.150">
    <property type="entry name" value="Divalent-metal-dependent TIM barrel enzymes"/>
    <property type="match status" value="1"/>
</dbReference>
<gene>
    <name evidence="3" type="ORF">JO380_001491</name>
</gene>
<dbReference type="GO" id="GO:0016853">
    <property type="term" value="F:isomerase activity"/>
    <property type="evidence" value="ECO:0007669"/>
    <property type="project" value="UniProtKB-KW"/>
</dbReference>
<dbReference type="EMBL" id="JAUSVM010000001">
    <property type="protein sequence ID" value="MDQ0425110.1"/>
    <property type="molecule type" value="Genomic_DNA"/>
</dbReference>